<dbReference type="eggNOG" id="COG3662">
    <property type="taxonomic scope" value="Bacteria"/>
</dbReference>
<dbReference type="KEGG" id="cter:A606_08440"/>
<evidence type="ECO:0000313" key="3">
    <source>
        <dbReference type="EMBL" id="AGP31331.1"/>
    </source>
</evidence>
<dbReference type="PANTHER" id="PTHR36151:SF3">
    <property type="entry name" value="ER-BOUND OXYGENASE MPAB_MPAB'_RUBBER OXYGENASE CATALYTIC DOMAIN-CONTAINING PROTEIN"/>
    <property type="match status" value="1"/>
</dbReference>
<dbReference type="Pfam" id="PF09995">
    <property type="entry name" value="MPAB_Lcp_cat"/>
    <property type="match status" value="1"/>
</dbReference>
<proteinExistence type="predicted"/>
<reference evidence="3 4" key="1">
    <citation type="submission" date="2012-06" db="EMBL/GenBank/DDBJ databases">
        <title>Complete genome sequence of Corynebacterium terpenotabidum Y-11 (=DSM 44721).</title>
        <authorList>
            <person name="Ruckert C."/>
            <person name="Albersmeier A."/>
            <person name="Al-Dilaimi A."/>
            <person name="Szczepanowski R."/>
            <person name="Kalinowski J."/>
        </authorList>
    </citation>
    <scope>NUCLEOTIDE SEQUENCE [LARGE SCALE GENOMIC DNA]</scope>
    <source>
        <strain evidence="3 4">Y-11</strain>
    </source>
</reference>
<dbReference type="GO" id="GO:0016491">
    <property type="term" value="F:oxidoreductase activity"/>
    <property type="evidence" value="ECO:0007669"/>
    <property type="project" value="InterPro"/>
</dbReference>
<name>S4XFJ6_9CORY</name>
<dbReference type="STRING" id="1200352.A606_08440"/>
<dbReference type="HOGENOM" id="CLU_059206_2_1_11"/>
<sequence>MTTTTPDTSSSSTPTAAPVPPPALGADSILWQRFGDWRSLFGALYAGILQVSEKDISAALVQHSNVFDNEVARLVRSAFPIIHAVYEGENIGAMIRDYHRDIKGTHSDGTRYHSLNPAPFYWAHATFVAMPYVLAGTFMPAMTTAEKEQLFQESRTWYSYYGIAEPEGAPTTYSEYVEYMEKKIGSGLQRTETVDRSRILRQLTLDSPDPSVPDWLWRPIAPYAAKLLVWCAVGLLPQNLRDQFGWSWTKSDQRRFRIFSRTVRGLFTVLPRPVRMVPIAYRAIRRDETSHRATA</sequence>
<dbReference type="PANTHER" id="PTHR36151">
    <property type="entry name" value="BLR2777 PROTEIN"/>
    <property type="match status" value="1"/>
</dbReference>
<dbReference type="EMBL" id="CP003696">
    <property type="protein sequence ID" value="AGP31331.1"/>
    <property type="molecule type" value="Genomic_DNA"/>
</dbReference>
<evidence type="ECO:0000256" key="1">
    <source>
        <dbReference type="SAM" id="MobiDB-lite"/>
    </source>
</evidence>
<dbReference type="PATRIC" id="fig|1200352.3.peg.1716"/>
<gene>
    <name evidence="3" type="ORF">A606_08440</name>
</gene>
<keyword evidence="4" id="KW-1185">Reference proteome</keyword>
<evidence type="ECO:0000313" key="4">
    <source>
        <dbReference type="Proteomes" id="UP000014809"/>
    </source>
</evidence>
<accession>S4XFJ6</accession>
<dbReference type="InterPro" id="IPR018713">
    <property type="entry name" value="MPAB/Lcp_cat_dom"/>
</dbReference>
<dbReference type="RefSeq" id="WP_020441687.1">
    <property type="nucleotide sequence ID" value="NC_021663.1"/>
</dbReference>
<feature type="region of interest" description="Disordered" evidence="1">
    <location>
        <begin position="1"/>
        <end position="21"/>
    </location>
</feature>
<feature type="domain" description="ER-bound oxygenase mpaB/mpaB'/Rubber oxygenase catalytic" evidence="2">
    <location>
        <begin position="31"/>
        <end position="264"/>
    </location>
</feature>
<dbReference type="Proteomes" id="UP000014809">
    <property type="component" value="Chromosome"/>
</dbReference>
<organism evidence="3 4">
    <name type="scientific">Corynebacterium terpenotabidum Y-11</name>
    <dbReference type="NCBI Taxonomy" id="1200352"/>
    <lineage>
        <taxon>Bacteria</taxon>
        <taxon>Bacillati</taxon>
        <taxon>Actinomycetota</taxon>
        <taxon>Actinomycetes</taxon>
        <taxon>Mycobacteriales</taxon>
        <taxon>Corynebacteriaceae</taxon>
        <taxon>Corynebacterium</taxon>
    </lineage>
</organism>
<dbReference type="AlphaFoldDB" id="S4XFJ6"/>
<feature type="compositionally biased region" description="Low complexity" evidence="1">
    <location>
        <begin position="1"/>
        <end position="16"/>
    </location>
</feature>
<evidence type="ECO:0000259" key="2">
    <source>
        <dbReference type="Pfam" id="PF09995"/>
    </source>
</evidence>
<dbReference type="OrthoDB" id="3456672at2"/>
<protein>
    <recommendedName>
        <fullName evidence="2">ER-bound oxygenase mpaB/mpaB'/Rubber oxygenase catalytic domain-containing protein</fullName>
    </recommendedName>
</protein>